<dbReference type="GO" id="GO:0009253">
    <property type="term" value="P:peptidoglycan catabolic process"/>
    <property type="evidence" value="ECO:0007669"/>
    <property type="project" value="InterPro"/>
</dbReference>
<dbReference type="SMART" id="SM00646">
    <property type="entry name" value="Ami_3"/>
    <property type="match status" value="1"/>
</dbReference>
<dbReference type="RefSeq" id="WP_088002316.1">
    <property type="nucleotide sequence ID" value="NZ_BMHB01000003.1"/>
</dbReference>
<evidence type="ECO:0000256" key="2">
    <source>
        <dbReference type="ARBA" id="ARBA00023316"/>
    </source>
</evidence>
<dbReference type="CDD" id="cd02696">
    <property type="entry name" value="MurNAc-LAA"/>
    <property type="match status" value="1"/>
</dbReference>
<keyword evidence="2" id="KW-0961">Cell wall biogenesis/degradation</keyword>
<name>A0A8J3AVX0_9BACI</name>
<evidence type="ECO:0000256" key="3">
    <source>
        <dbReference type="SAM" id="SignalP"/>
    </source>
</evidence>
<feature type="domain" description="SH3b" evidence="4">
    <location>
        <begin position="119"/>
        <end position="181"/>
    </location>
</feature>
<feature type="signal peptide" evidence="3">
    <location>
        <begin position="1"/>
        <end position="19"/>
    </location>
</feature>
<keyword evidence="3" id="KW-0732">Signal</keyword>
<gene>
    <name evidence="5" type="primary">yrvJ</name>
    <name evidence="5" type="ORF">GCM10007380_36720</name>
</gene>
<reference evidence="6" key="1">
    <citation type="journal article" date="2019" name="Int. J. Syst. Evol. Microbiol.">
        <title>The Global Catalogue of Microorganisms (GCM) 10K type strain sequencing project: providing services to taxonomists for standard genome sequencing and annotation.</title>
        <authorList>
            <consortium name="The Broad Institute Genomics Platform"/>
            <consortium name="The Broad Institute Genome Sequencing Center for Infectious Disease"/>
            <person name="Wu L."/>
            <person name="Ma J."/>
        </authorList>
    </citation>
    <scope>NUCLEOTIDE SEQUENCE [LARGE SCALE GENOMIC DNA]</scope>
    <source>
        <strain evidence="6">CGMCC 1.14993</strain>
    </source>
</reference>
<dbReference type="Gene3D" id="2.30.30.40">
    <property type="entry name" value="SH3 Domains"/>
    <property type="match status" value="4"/>
</dbReference>
<sequence>MNKKSTRKLSSFVLATSIAASSLFISSPQVNKSYAATNQVGQINTSTAIPVLFTGNVTATKLNVRTSPVTTSKIFVTLSKGAKVSIVETSGPWYKIKTSQGYGWVMSNYVKQASALPVLFTGNVTATKINVRTSPENTSKIFVTLSKGAKVSIVEKNSLWYKIKTSKGYGWVMSKYVSQTNTEVLPVIDTGIITATKINVRKEPKNTSSVFVTLSKGGKVSIVEKINLWYKIKTSKGYGWVMSNYVKTTNSTTPPTEGGGPTTPTIPIKDKFGKVTSSSLNVRKGPGTEYATIKAISSGTIVELKGENNGWYQIVVGTITGWVSKSYIKIVDQQNAELGDFTLVIDPGHGGSDPGTSFKTSSGVTLKESVIVLSVSKYLKTYLKNLPINSYFTRETDVYPTLTQRVSFAESKKADAFISIHINSTPSHTGDGTETYYYGEAAAKATAASKEKLQDSMAFADFVQTRLVEKLKLDDRGTKSGNFHVIRESSMASILTELGFVDNPKDNVKLASASWQKEAAKGIYLGILDYLAYQGYNVDSYYL</sequence>
<dbReference type="Gene3D" id="3.40.630.40">
    <property type="entry name" value="Zn-dependent exopeptidases"/>
    <property type="match status" value="1"/>
</dbReference>
<dbReference type="SUPFAM" id="SSF53187">
    <property type="entry name" value="Zn-dependent exopeptidases"/>
    <property type="match status" value="1"/>
</dbReference>
<dbReference type="OrthoDB" id="9806267at2"/>
<dbReference type="Pfam" id="PF08239">
    <property type="entry name" value="SH3_3"/>
    <property type="match status" value="4"/>
</dbReference>
<feature type="domain" description="SH3b" evidence="4">
    <location>
        <begin position="52"/>
        <end position="114"/>
    </location>
</feature>
<dbReference type="Proteomes" id="UP000626244">
    <property type="component" value="Unassembled WGS sequence"/>
</dbReference>
<dbReference type="GO" id="GO:0008745">
    <property type="term" value="F:N-acetylmuramoyl-L-alanine amidase activity"/>
    <property type="evidence" value="ECO:0007669"/>
    <property type="project" value="InterPro"/>
</dbReference>
<evidence type="ECO:0000256" key="1">
    <source>
        <dbReference type="ARBA" id="ARBA00022801"/>
    </source>
</evidence>
<feature type="domain" description="SH3b" evidence="4">
    <location>
        <begin position="188"/>
        <end position="250"/>
    </location>
</feature>
<protein>
    <submittedName>
        <fullName evidence="5">Putative N-acetylmuramoyl-L-alanine amidase YrvJ</fullName>
    </submittedName>
</protein>
<keyword evidence="1" id="KW-0378">Hydrolase</keyword>
<evidence type="ECO:0000313" key="5">
    <source>
        <dbReference type="EMBL" id="GGI17193.1"/>
    </source>
</evidence>
<dbReference type="GO" id="GO:0071555">
    <property type="term" value="P:cell wall organization"/>
    <property type="evidence" value="ECO:0007669"/>
    <property type="project" value="UniProtKB-KW"/>
</dbReference>
<evidence type="ECO:0000259" key="4">
    <source>
        <dbReference type="PROSITE" id="PS51781"/>
    </source>
</evidence>
<evidence type="ECO:0000313" key="6">
    <source>
        <dbReference type="Proteomes" id="UP000626244"/>
    </source>
</evidence>
<keyword evidence="6" id="KW-1185">Reference proteome</keyword>
<dbReference type="PROSITE" id="PS51781">
    <property type="entry name" value="SH3B"/>
    <property type="match status" value="4"/>
</dbReference>
<organism evidence="5 6">
    <name type="scientific">Gottfriedia solisilvae</name>
    <dbReference type="NCBI Taxonomy" id="1516104"/>
    <lineage>
        <taxon>Bacteria</taxon>
        <taxon>Bacillati</taxon>
        <taxon>Bacillota</taxon>
        <taxon>Bacilli</taxon>
        <taxon>Bacillales</taxon>
        <taxon>Bacillaceae</taxon>
        <taxon>Gottfriedia</taxon>
    </lineage>
</organism>
<dbReference type="EMBL" id="BMHB01000003">
    <property type="protein sequence ID" value="GGI17193.1"/>
    <property type="molecule type" value="Genomic_DNA"/>
</dbReference>
<dbReference type="Pfam" id="PF01520">
    <property type="entry name" value="Amidase_3"/>
    <property type="match status" value="1"/>
</dbReference>
<feature type="chain" id="PRO_5038415370" evidence="3">
    <location>
        <begin position="20"/>
        <end position="543"/>
    </location>
</feature>
<dbReference type="PANTHER" id="PTHR30404:SF0">
    <property type="entry name" value="N-ACETYLMURAMOYL-L-ALANINE AMIDASE AMIC"/>
    <property type="match status" value="1"/>
</dbReference>
<dbReference type="PANTHER" id="PTHR30404">
    <property type="entry name" value="N-ACETYLMURAMOYL-L-ALANINE AMIDASE"/>
    <property type="match status" value="1"/>
</dbReference>
<feature type="domain" description="SH3b" evidence="4">
    <location>
        <begin position="270"/>
        <end position="332"/>
    </location>
</feature>
<dbReference type="InterPro" id="IPR050695">
    <property type="entry name" value="N-acetylmuramoyl_amidase_3"/>
</dbReference>
<proteinExistence type="predicted"/>
<comment type="caution">
    <text evidence="5">The sequence shown here is derived from an EMBL/GenBank/DDBJ whole genome shotgun (WGS) entry which is preliminary data.</text>
</comment>
<dbReference type="SMART" id="SM00287">
    <property type="entry name" value="SH3b"/>
    <property type="match status" value="4"/>
</dbReference>
<dbReference type="InterPro" id="IPR002508">
    <property type="entry name" value="MurNAc-LAA_cat"/>
</dbReference>
<accession>A0A8J3AVX0</accession>
<dbReference type="GO" id="GO:0030288">
    <property type="term" value="C:outer membrane-bounded periplasmic space"/>
    <property type="evidence" value="ECO:0007669"/>
    <property type="project" value="TreeGrafter"/>
</dbReference>
<dbReference type="InterPro" id="IPR003646">
    <property type="entry name" value="SH3-like_bac-type"/>
</dbReference>
<dbReference type="AlphaFoldDB" id="A0A8J3AVX0"/>